<dbReference type="AlphaFoldDB" id="A0A6J6K466"/>
<proteinExistence type="predicted"/>
<sequence>MLFGLLATNRPLDNGLVDLKQGSPGVTKLVKGASFYKGFDGALIEHCRGNLFDKIMETHKCTL</sequence>
<accession>A0A6J6K466</accession>
<organism evidence="1">
    <name type="scientific">freshwater metagenome</name>
    <dbReference type="NCBI Taxonomy" id="449393"/>
    <lineage>
        <taxon>unclassified sequences</taxon>
        <taxon>metagenomes</taxon>
        <taxon>ecological metagenomes</taxon>
    </lineage>
</organism>
<protein>
    <submittedName>
        <fullName evidence="1">Unannotated protein</fullName>
    </submittedName>
</protein>
<reference evidence="1" key="1">
    <citation type="submission" date="2020-05" db="EMBL/GenBank/DDBJ databases">
        <authorList>
            <person name="Chiriac C."/>
            <person name="Salcher M."/>
            <person name="Ghai R."/>
            <person name="Kavagutti S V."/>
        </authorList>
    </citation>
    <scope>NUCLEOTIDE SEQUENCE</scope>
</reference>
<gene>
    <name evidence="1" type="ORF">UFOPK2158_00771</name>
</gene>
<evidence type="ECO:0000313" key="1">
    <source>
        <dbReference type="EMBL" id="CAB4643244.1"/>
    </source>
</evidence>
<dbReference type="EMBL" id="CAEZVY010000071">
    <property type="protein sequence ID" value="CAB4643244.1"/>
    <property type="molecule type" value="Genomic_DNA"/>
</dbReference>
<name>A0A6J6K466_9ZZZZ</name>